<evidence type="ECO:0000256" key="1">
    <source>
        <dbReference type="ARBA" id="ARBA00023015"/>
    </source>
</evidence>
<dbReference type="Proteomes" id="UP000214561">
    <property type="component" value="Chromosome"/>
</dbReference>
<evidence type="ECO:0000256" key="2">
    <source>
        <dbReference type="ARBA" id="ARBA00023125"/>
    </source>
</evidence>
<dbReference type="AlphaFoldDB" id="A0AB33D067"/>
<name>A0AB33D067_ALCFA</name>
<evidence type="ECO:0000313" key="5">
    <source>
        <dbReference type="EMBL" id="ASR89567.1"/>
    </source>
</evidence>
<keyword evidence="2" id="KW-0238">DNA-binding</keyword>
<evidence type="ECO:0000313" key="6">
    <source>
        <dbReference type="Proteomes" id="UP000214561"/>
    </source>
</evidence>
<dbReference type="PANTHER" id="PTHR46796:SF13">
    <property type="entry name" value="HTH-TYPE TRANSCRIPTIONAL ACTIVATOR RHAS"/>
    <property type="match status" value="1"/>
</dbReference>
<dbReference type="InterPro" id="IPR050204">
    <property type="entry name" value="AraC_XylS_family_regulators"/>
</dbReference>
<protein>
    <recommendedName>
        <fullName evidence="4">HTH araC/xylS-type domain-containing protein</fullName>
    </recommendedName>
</protein>
<dbReference type="Pfam" id="PF12852">
    <property type="entry name" value="Cupin_6"/>
    <property type="match status" value="1"/>
</dbReference>
<proteinExistence type="predicted"/>
<dbReference type="Pfam" id="PF12833">
    <property type="entry name" value="HTH_18"/>
    <property type="match status" value="1"/>
</dbReference>
<dbReference type="InterPro" id="IPR032783">
    <property type="entry name" value="AraC_lig"/>
</dbReference>
<feature type="domain" description="HTH araC/xylS-type" evidence="4">
    <location>
        <begin position="204"/>
        <end position="302"/>
    </location>
</feature>
<organism evidence="5 6">
    <name type="scientific">Alcaligenes faecalis</name>
    <dbReference type="NCBI Taxonomy" id="511"/>
    <lineage>
        <taxon>Bacteria</taxon>
        <taxon>Pseudomonadati</taxon>
        <taxon>Pseudomonadota</taxon>
        <taxon>Betaproteobacteria</taxon>
        <taxon>Burkholderiales</taxon>
        <taxon>Alcaligenaceae</taxon>
        <taxon>Alcaligenes</taxon>
    </lineage>
</organism>
<dbReference type="GO" id="GO:0003700">
    <property type="term" value="F:DNA-binding transcription factor activity"/>
    <property type="evidence" value="ECO:0007669"/>
    <property type="project" value="InterPro"/>
</dbReference>
<dbReference type="GO" id="GO:0043565">
    <property type="term" value="F:sequence-specific DNA binding"/>
    <property type="evidence" value="ECO:0007669"/>
    <property type="project" value="InterPro"/>
</dbReference>
<reference evidence="5 6" key="1">
    <citation type="submission" date="2017-05" db="EMBL/GenBank/DDBJ databases">
        <authorList>
            <person name="Qiu J.G."/>
            <person name="He J."/>
        </authorList>
    </citation>
    <scope>NUCLEOTIDE SEQUENCE [LARGE SCALE GENOMIC DNA]</scope>
    <source>
        <strain evidence="5 6">JQ135</strain>
    </source>
</reference>
<dbReference type="SMART" id="SM00342">
    <property type="entry name" value="HTH_ARAC"/>
    <property type="match status" value="1"/>
</dbReference>
<keyword evidence="3" id="KW-0804">Transcription</keyword>
<dbReference type="SUPFAM" id="SSF46689">
    <property type="entry name" value="Homeodomain-like"/>
    <property type="match status" value="2"/>
</dbReference>
<dbReference type="PROSITE" id="PS01124">
    <property type="entry name" value="HTH_ARAC_FAMILY_2"/>
    <property type="match status" value="1"/>
</dbReference>
<keyword evidence="1" id="KW-0805">Transcription regulation</keyword>
<dbReference type="EMBL" id="CP021641">
    <property type="protein sequence ID" value="ASR89567.1"/>
    <property type="molecule type" value="Genomic_DNA"/>
</dbReference>
<dbReference type="InterPro" id="IPR018062">
    <property type="entry name" value="HTH_AraC-typ_CS"/>
</dbReference>
<dbReference type="Gene3D" id="1.10.10.60">
    <property type="entry name" value="Homeodomain-like"/>
    <property type="match status" value="2"/>
</dbReference>
<accession>A0AB33D067</accession>
<dbReference type="InterPro" id="IPR018060">
    <property type="entry name" value="HTH_AraC"/>
</dbReference>
<dbReference type="PROSITE" id="PS00041">
    <property type="entry name" value="HTH_ARAC_FAMILY_1"/>
    <property type="match status" value="1"/>
</dbReference>
<gene>
    <name evidence="5" type="ORF">AFA_08990</name>
</gene>
<sequence length="307" mass="33520">MAMNPLDEILDGMRLQHALYACFQLRAPWGVSFDTGEYARLLIVSKGACYLKGEQRADPVLLEADTCMLIQPGVQFSLCDGKENSLVSCDTLARYPYAEPIIHGGDGVSTEIVTARFAFNKLAAEPLFNALGPMVHTRLKTEDAHAIKNILDVLQTEVQSRDYGTQLINARLVDVMFIKVLRALSRCASLGAGLLAGIRDPRMAPVLQTVHQQIAHPWSVEEMGALIGLSRSTFSALFKAAVGQAPLAYLTAWRIYKAKLLLAAGSQTIGQIAVQVGYDNESSLSRAFSRLEGVSPGVWRQRQRAGT</sequence>
<evidence type="ECO:0000259" key="4">
    <source>
        <dbReference type="PROSITE" id="PS01124"/>
    </source>
</evidence>
<evidence type="ECO:0000256" key="3">
    <source>
        <dbReference type="ARBA" id="ARBA00023163"/>
    </source>
</evidence>
<dbReference type="InterPro" id="IPR009057">
    <property type="entry name" value="Homeodomain-like_sf"/>
</dbReference>
<dbReference type="KEGG" id="afq:AFA_08990"/>
<dbReference type="PANTHER" id="PTHR46796">
    <property type="entry name" value="HTH-TYPE TRANSCRIPTIONAL ACTIVATOR RHAS-RELATED"/>
    <property type="match status" value="1"/>
</dbReference>